<accession>A0AAV6H7X3</accession>
<keyword evidence="3" id="KW-1185">Reference proteome</keyword>
<evidence type="ECO:0000256" key="1">
    <source>
        <dbReference type="SAM" id="MobiDB-lite"/>
    </source>
</evidence>
<feature type="region of interest" description="Disordered" evidence="1">
    <location>
        <begin position="1"/>
        <end position="20"/>
    </location>
</feature>
<dbReference type="Proteomes" id="UP000823561">
    <property type="component" value="Chromosome 3"/>
</dbReference>
<feature type="compositionally biased region" description="Basic residues" evidence="1">
    <location>
        <begin position="1"/>
        <end position="10"/>
    </location>
</feature>
<sequence length="67" mass="7212">MPFKHKSGCKKRQEPPRSADKVGSALRLVELALSLAWMQGKLVSLLGAFPPSSGPPDILSQLVLSQL</sequence>
<reference evidence="2" key="1">
    <citation type="submission" date="2020-10" db="EMBL/GenBank/DDBJ databases">
        <title>Chromosome-scale genome assembly of the Allis shad, Alosa alosa.</title>
        <authorList>
            <person name="Margot Z."/>
            <person name="Christophe K."/>
            <person name="Cabau C."/>
            <person name="Louis A."/>
            <person name="Berthelot C."/>
            <person name="Parey E."/>
            <person name="Roest Crollius H."/>
            <person name="Montfort J."/>
            <person name="Robinson-Rechavi M."/>
            <person name="Bucao C."/>
            <person name="Bouchez O."/>
            <person name="Gislard M."/>
            <person name="Lluch J."/>
            <person name="Milhes M."/>
            <person name="Lampietro C."/>
            <person name="Lopez Roques C."/>
            <person name="Donnadieu C."/>
            <person name="Braasch I."/>
            <person name="Desvignes T."/>
            <person name="Postlethwait J."/>
            <person name="Bobe J."/>
            <person name="Guiguen Y."/>
        </authorList>
    </citation>
    <scope>NUCLEOTIDE SEQUENCE</scope>
    <source>
        <strain evidence="2">M-15738</strain>
        <tissue evidence="2">Blood</tissue>
    </source>
</reference>
<gene>
    <name evidence="2" type="ORF">AALO_G00039430</name>
</gene>
<comment type="caution">
    <text evidence="2">The sequence shown here is derived from an EMBL/GenBank/DDBJ whole genome shotgun (WGS) entry which is preliminary data.</text>
</comment>
<name>A0AAV6H7X3_9TELE</name>
<dbReference type="AlphaFoldDB" id="A0AAV6H7X3"/>
<protein>
    <submittedName>
        <fullName evidence="2">Uncharacterized protein</fullName>
    </submittedName>
</protein>
<feature type="compositionally biased region" description="Basic and acidic residues" evidence="1">
    <location>
        <begin position="11"/>
        <end position="20"/>
    </location>
</feature>
<evidence type="ECO:0000313" key="3">
    <source>
        <dbReference type="Proteomes" id="UP000823561"/>
    </source>
</evidence>
<evidence type="ECO:0000313" key="2">
    <source>
        <dbReference type="EMBL" id="KAG5283199.1"/>
    </source>
</evidence>
<proteinExistence type="predicted"/>
<organism evidence="2 3">
    <name type="scientific">Alosa alosa</name>
    <name type="common">allis shad</name>
    <dbReference type="NCBI Taxonomy" id="278164"/>
    <lineage>
        <taxon>Eukaryota</taxon>
        <taxon>Metazoa</taxon>
        <taxon>Chordata</taxon>
        <taxon>Craniata</taxon>
        <taxon>Vertebrata</taxon>
        <taxon>Euteleostomi</taxon>
        <taxon>Actinopterygii</taxon>
        <taxon>Neopterygii</taxon>
        <taxon>Teleostei</taxon>
        <taxon>Clupei</taxon>
        <taxon>Clupeiformes</taxon>
        <taxon>Clupeoidei</taxon>
        <taxon>Clupeidae</taxon>
        <taxon>Alosa</taxon>
    </lineage>
</organism>
<dbReference type="EMBL" id="JADWDJ010000003">
    <property type="protein sequence ID" value="KAG5283199.1"/>
    <property type="molecule type" value="Genomic_DNA"/>
</dbReference>